<dbReference type="GO" id="GO:0000978">
    <property type="term" value="F:RNA polymerase II cis-regulatory region sequence-specific DNA binding"/>
    <property type="evidence" value="ECO:0007669"/>
    <property type="project" value="TreeGrafter"/>
</dbReference>
<feature type="region of interest" description="Disordered" evidence="7">
    <location>
        <begin position="1"/>
        <end position="36"/>
    </location>
</feature>
<dbReference type="EMBL" id="WVTA01000018">
    <property type="protein sequence ID" value="KAK3197551.1"/>
    <property type="molecule type" value="Genomic_DNA"/>
</dbReference>
<keyword evidence="4" id="KW-0238">DNA-binding</keyword>
<keyword evidence="3" id="KW-0805">Transcription regulation</keyword>
<name>A0AAN6LLL1_9PLEO</name>
<keyword evidence="5" id="KW-0804">Transcription</keyword>
<evidence type="ECO:0000313" key="9">
    <source>
        <dbReference type="EMBL" id="KAK3197551.1"/>
    </source>
</evidence>
<dbReference type="Pfam" id="PF04082">
    <property type="entry name" value="Fungal_trans"/>
    <property type="match status" value="1"/>
</dbReference>
<dbReference type="AlphaFoldDB" id="A0AAN6LLL1"/>
<dbReference type="InterPro" id="IPR007219">
    <property type="entry name" value="XnlR_reg_dom"/>
</dbReference>
<dbReference type="PANTHER" id="PTHR31944:SF131">
    <property type="entry name" value="HEME-RESPONSIVE ZINC FINGER TRANSCRIPTION FACTOR HAP1"/>
    <property type="match status" value="1"/>
</dbReference>
<evidence type="ECO:0000256" key="1">
    <source>
        <dbReference type="ARBA" id="ARBA00022723"/>
    </source>
</evidence>
<evidence type="ECO:0000256" key="7">
    <source>
        <dbReference type="SAM" id="MobiDB-lite"/>
    </source>
</evidence>
<keyword evidence="10" id="KW-1185">Reference proteome</keyword>
<evidence type="ECO:0000313" key="10">
    <source>
        <dbReference type="Proteomes" id="UP001280581"/>
    </source>
</evidence>
<dbReference type="GO" id="GO:0008270">
    <property type="term" value="F:zinc ion binding"/>
    <property type="evidence" value="ECO:0007669"/>
    <property type="project" value="InterPro"/>
</dbReference>
<evidence type="ECO:0000256" key="3">
    <source>
        <dbReference type="ARBA" id="ARBA00023015"/>
    </source>
</evidence>
<comment type="caution">
    <text evidence="9">The sequence shown here is derived from an EMBL/GenBank/DDBJ whole genome shotgun (WGS) entry which is preliminary data.</text>
</comment>
<gene>
    <name evidence="9" type="ORF">GRF29_216g556930</name>
</gene>
<accession>A0AAN6LLL1</accession>
<dbReference type="InterPro" id="IPR051430">
    <property type="entry name" value="Fungal_TF_Env_Response"/>
</dbReference>
<keyword evidence="2" id="KW-0862">Zinc</keyword>
<feature type="compositionally biased region" description="Polar residues" evidence="7">
    <location>
        <begin position="8"/>
        <end position="27"/>
    </location>
</feature>
<dbReference type="PANTHER" id="PTHR31944">
    <property type="entry name" value="HEME-RESPONSIVE ZINC FINGER TRANSCRIPTION FACTOR HAP1"/>
    <property type="match status" value="1"/>
</dbReference>
<sequence>MYIPTASMGYNGSTNDNARSPGQTSLHSGVPRQEEKDATIQQLVERVRQLEHTLSTSSQSSRSIAGTQAEKPFVEPSLGHFVKSKFYGGSHWNNVLEPYDALGNSNITINTSNNRVEINTKSELYTTVAECKRMARRIKASRIMQPSILREVQAFIPPRHVCDKLVECYLQTFEEVFRILHIPSFMKEYEEFWLDPAAASPSVLLVILLVCAIGVVFYTGTEQARLRADCSKWLQAAESWLSAPHAKSRFNMAGTQISVLLLLARQVCSVDGDLVWVPGGRLLRGAMHLGLHRDPSGIGKMSLFHAEMRRRLWATILEFTVQSSLDMGMPPMISPDDYDTLPPSNINDEDLTMADTVPLQPKPLTEYTQCSIQIAFYETLPLRLEICRLINSLRLSLSYDETLKLGAEMLTVCQEKTSLLQSFLNSSAQRAPNAFQIKLFDTLMRRFFLCLHRPFYTRAAHNPKFYYSRKVCLDTSLIIATPTIAMTENAEDDWVRLTYRGVGFVKSFFLHSLSTIYFELTSRLENERENLLSAPLITSRTSSQPVLPPELQPYYKLLLYARRVTEMRLRKGEVNAKGYAWLCAAVARVDALLSHTDPDAAVLAAAKKAVSDTASIMRQAYFDEHGEHIDLSRSGPFAGRDYGRGEGPDDVTGTPQNTGQNASGADMVGTWPDGEDMDWERLMRDDGLDMGWGLGGSPESWFGWGWDMSV</sequence>
<organism evidence="9 10">
    <name type="scientific">Pseudopithomyces chartarum</name>
    <dbReference type="NCBI Taxonomy" id="1892770"/>
    <lineage>
        <taxon>Eukaryota</taxon>
        <taxon>Fungi</taxon>
        <taxon>Dikarya</taxon>
        <taxon>Ascomycota</taxon>
        <taxon>Pezizomycotina</taxon>
        <taxon>Dothideomycetes</taxon>
        <taxon>Pleosporomycetidae</taxon>
        <taxon>Pleosporales</taxon>
        <taxon>Massarineae</taxon>
        <taxon>Didymosphaeriaceae</taxon>
        <taxon>Pseudopithomyces</taxon>
    </lineage>
</organism>
<feature type="domain" description="Xylanolytic transcriptional activator regulatory" evidence="8">
    <location>
        <begin position="275"/>
        <end position="349"/>
    </location>
</feature>
<evidence type="ECO:0000259" key="8">
    <source>
        <dbReference type="SMART" id="SM00906"/>
    </source>
</evidence>
<dbReference type="Proteomes" id="UP001280581">
    <property type="component" value="Unassembled WGS sequence"/>
</dbReference>
<proteinExistence type="predicted"/>
<keyword evidence="1" id="KW-0479">Metal-binding</keyword>
<evidence type="ECO:0000256" key="6">
    <source>
        <dbReference type="ARBA" id="ARBA00023242"/>
    </source>
</evidence>
<evidence type="ECO:0000256" key="2">
    <source>
        <dbReference type="ARBA" id="ARBA00022833"/>
    </source>
</evidence>
<keyword evidence="6" id="KW-0539">Nucleus</keyword>
<dbReference type="SMART" id="SM00906">
    <property type="entry name" value="Fungal_trans"/>
    <property type="match status" value="1"/>
</dbReference>
<feature type="region of interest" description="Disordered" evidence="7">
    <location>
        <begin position="633"/>
        <end position="671"/>
    </location>
</feature>
<dbReference type="GO" id="GO:0001228">
    <property type="term" value="F:DNA-binding transcription activator activity, RNA polymerase II-specific"/>
    <property type="evidence" value="ECO:0007669"/>
    <property type="project" value="TreeGrafter"/>
</dbReference>
<evidence type="ECO:0000256" key="4">
    <source>
        <dbReference type="ARBA" id="ARBA00023125"/>
    </source>
</evidence>
<protein>
    <recommendedName>
        <fullName evidence="8">Xylanolytic transcriptional activator regulatory domain-containing protein</fullName>
    </recommendedName>
</protein>
<dbReference type="CDD" id="cd12148">
    <property type="entry name" value="fungal_TF_MHR"/>
    <property type="match status" value="1"/>
</dbReference>
<dbReference type="GO" id="GO:0005634">
    <property type="term" value="C:nucleus"/>
    <property type="evidence" value="ECO:0007669"/>
    <property type="project" value="TreeGrafter"/>
</dbReference>
<reference evidence="9 10" key="1">
    <citation type="submission" date="2021-02" db="EMBL/GenBank/DDBJ databases">
        <title>Genome assembly of Pseudopithomyces chartarum.</title>
        <authorList>
            <person name="Jauregui R."/>
            <person name="Singh J."/>
            <person name="Voisey C."/>
        </authorList>
    </citation>
    <scope>NUCLEOTIDE SEQUENCE [LARGE SCALE GENOMIC DNA]</scope>
    <source>
        <strain evidence="9 10">AGR01</strain>
    </source>
</reference>
<dbReference type="GO" id="GO:0006351">
    <property type="term" value="P:DNA-templated transcription"/>
    <property type="evidence" value="ECO:0007669"/>
    <property type="project" value="InterPro"/>
</dbReference>
<evidence type="ECO:0000256" key="5">
    <source>
        <dbReference type="ARBA" id="ARBA00023163"/>
    </source>
</evidence>
<feature type="compositionally biased region" description="Polar residues" evidence="7">
    <location>
        <begin position="653"/>
        <end position="663"/>
    </location>
</feature>